<dbReference type="SUPFAM" id="SSF64182">
    <property type="entry name" value="DHH phosphoesterases"/>
    <property type="match status" value="1"/>
</dbReference>
<evidence type="ECO:0000259" key="2">
    <source>
        <dbReference type="Pfam" id="PF02272"/>
    </source>
</evidence>
<reference evidence="3 4" key="1">
    <citation type="submission" date="2016-08" db="EMBL/GenBank/DDBJ databases">
        <title>Complete genome sequence of Fictibacillus arsenicus G25-54, a strain with toxicity to nematodes and a potential arsenic-resistance activity.</title>
        <authorList>
            <person name="Zheng Z."/>
        </authorList>
    </citation>
    <scope>NUCLEOTIDE SEQUENCE [LARGE SCALE GENOMIC DNA]</scope>
    <source>
        <strain evidence="3 4">G25-54</strain>
    </source>
</reference>
<dbReference type="Gene3D" id="3.90.1640.10">
    <property type="entry name" value="inorganic pyrophosphatase (n-terminal core)"/>
    <property type="match status" value="1"/>
</dbReference>
<feature type="domain" description="DDH" evidence="1">
    <location>
        <begin position="14"/>
        <end position="153"/>
    </location>
</feature>
<dbReference type="Proteomes" id="UP000077412">
    <property type="component" value="Chromosome"/>
</dbReference>
<name>A0A1B1Z700_9BACL</name>
<keyword evidence="4" id="KW-1185">Reference proteome</keyword>
<dbReference type="Gene3D" id="3.10.310.30">
    <property type="match status" value="1"/>
</dbReference>
<evidence type="ECO:0000259" key="1">
    <source>
        <dbReference type="Pfam" id="PF01368"/>
    </source>
</evidence>
<dbReference type="GO" id="GO:0003676">
    <property type="term" value="F:nucleic acid binding"/>
    <property type="evidence" value="ECO:0007669"/>
    <property type="project" value="InterPro"/>
</dbReference>
<dbReference type="AlphaFoldDB" id="A0A1B1Z700"/>
<dbReference type="KEGG" id="far:ABE41_014375"/>
<dbReference type="PANTHER" id="PTHR47618">
    <property type="entry name" value="BIFUNCTIONAL OLIGORIBONUCLEASE AND PAP PHOSPHATASE NRNA"/>
    <property type="match status" value="1"/>
</dbReference>
<dbReference type="Pfam" id="PF02272">
    <property type="entry name" value="DHHA1"/>
    <property type="match status" value="1"/>
</dbReference>
<dbReference type="RefSeq" id="WP_066291635.1">
    <property type="nucleotide sequence ID" value="NZ_CP016761.1"/>
</dbReference>
<dbReference type="InterPro" id="IPR051319">
    <property type="entry name" value="Oligoribo/pAp-PDE_c-di-AMP_PDE"/>
</dbReference>
<dbReference type="EMBL" id="CP016761">
    <property type="protein sequence ID" value="ANX13191.1"/>
    <property type="molecule type" value="Genomic_DNA"/>
</dbReference>
<evidence type="ECO:0000313" key="3">
    <source>
        <dbReference type="EMBL" id="ANX13191.1"/>
    </source>
</evidence>
<sequence length="315" mass="35281">MKEEILNKINQYERIIIHRHVRPDPDALGSQGGLAAIIKASFPEKEVYAVGEEDDSLIFLNKMDTVEDEMYRGSLVIICDTANSPRVSDTRYTLGETVIKIDHHPNEDPYGDLVWVDTAASSTSEMIMDFYLFGADKGLELNSNSARLLYAGIIGDTGRFLYSNTTEKTHRYAAMLIETGFAPSEIHENLYKISEKLVRLNGYVLQHFSIVDECVGYIHLTEETLQKYDASASEASLLVNSFSHVEGLLAWVFFVDEPDQIRVRLRSKGPVVNKIAAKFNGGGHPRASGATVYTNEETQSVLSELRKACIEYKTK</sequence>
<proteinExistence type="predicted"/>
<evidence type="ECO:0000313" key="4">
    <source>
        <dbReference type="Proteomes" id="UP000077412"/>
    </source>
</evidence>
<dbReference type="PANTHER" id="PTHR47618:SF1">
    <property type="entry name" value="BIFUNCTIONAL OLIGORIBONUCLEASE AND PAP PHOSPHATASE NRNA"/>
    <property type="match status" value="1"/>
</dbReference>
<dbReference type="InterPro" id="IPR001667">
    <property type="entry name" value="DDH_dom"/>
</dbReference>
<accession>A0A1B1Z700</accession>
<gene>
    <name evidence="3" type="ORF">ABE41_014375</name>
</gene>
<feature type="domain" description="DHHA1" evidence="2">
    <location>
        <begin position="227"/>
        <end position="309"/>
    </location>
</feature>
<dbReference type="InterPro" id="IPR003156">
    <property type="entry name" value="DHHA1_dom"/>
</dbReference>
<dbReference type="InterPro" id="IPR038763">
    <property type="entry name" value="DHH_sf"/>
</dbReference>
<dbReference type="Pfam" id="PF01368">
    <property type="entry name" value="DHH"/>
    <property type="match status" value="1"/>
</dbReference>
<organism evidence="3 4">
    <name type="scientific">Fictibacillus arsenicus</name>
    <dbReference type="NCBI Taxonomy" id="255247"/>
    <lineage>
        <taxon>Bacteria</taxon>
        <taxon>Bacillati</taxon>
        <taxon>Bacillota</taxon>
        <taxon>Bacilli</taxon>
        <taxon>Bacillales</taxon>
        <taxon>Fictibacillaceae</taxon>
        <taxon>Fictibacillus</taxon>
    </lineage>
</organism>
<protein>
    <submittedName>
        <fullName evidence="3">Oligoribonuclease</fullName>
    </submittedName>
</protein>
<dbReference type="OrthoDB" id="9803668at2"/>
<dbReference type="STRING" id="255247.ABE41_014375"/>